<dbReference type="SMART" id="SM00343">
    <property type="entry name" value="ZnF_C2HC"/>
    <property type="match status" value="1"/>
</dbReference>
<accession>A0ABQ4XXM0</accession>
<keyword evidence="4" id="KW-1185">Reference proteome</keyword>
<dbReference type="InterPro" id="IPR001878">
    <property type="entry name" value="Znf_CCHC"/>
</dbReference>
<keyword evidence="1" id="KW-0479">Metal-binding</keyword>
<dbReference type="Proteomes" id="UP001151760">
    <property type="component" value="Unassembled WGS sequence"/>
</dbReference>
<keyword evidence="1" id="KW-0863">Zinc-finger</keyword>
<dbReference type="Pfam" id="PF07727">
    <property type="entry name" value="RVT_2"/>
    <property type="match status" value="1"/>
</dbReference>
<feature type="domain" description="CCHC-type" evidence="2">
    <location>
        <begin position="173"/>
        <end position="189"/>
    </location>
</feature>
<name>A0ABQ4XXM0_9ASTR</name>
<dbReference type="Gene3D" id="4.10.60.10">
    <property type="entry name" value="Zinc finger, CCHC-type"/>
    <property type="match status" value="1"/>
</dbReference>
<dbReference type="EMBL" id="BQNB010009865">
    <property type="protein sequence ID" value="GJS69498.1"/>
    <property type="molecule type" value="Genomic_DNA"/>
</dbReference>
<reference evidence="3" key="2">
    <citation type="submission" date="2022-01" db="EMBL/GenBank/DDBJ databases">
        <authorList>
            <person name="Yamashiro T."/>
            <person name="Shiraishi A."/>
            <person name="Satake H."/>
            <person name="Nakayama K."/>
        </authorList>
    </citation>
    <scope>NUCLEOTIDE SEQUENCE</scope>
</reference>
<gene>
    <name evidence="3" type="ORF">Tco_0702339</name>
</gene>
<proteinExistence type="predicted"/>
<reference evidence="3" key="1">
    <citation type="journal article" date="2022" name="Int. J. Mol. Sci.">
        <title>Draft Genome of Tanacetum Coccineum: Genomic Comparison of Closely Related Tanacetum-Family Plants.</title>
        <authorList>
            <person name="Yamashiro T."/>
            <person name="Shiraishi A."/>
            <person name="Nakayama K."/>
            <person name="Satake H."/>
        </authorList>
    </citation>
    <scope>NUCLEOTIDE SEQUENCE</scope>
</reference>
<dbReference type="SUPFAM" id="SSF56672">
    <property type="entry name" value="DNA/RNA polymerases"/>
    <property type="match status" value="1"/>
</dbReference>
<dbReference type="InterPro" id="IPR013103">
    <property type="entry name" value="RVT_2"/>
</dbReference>
<protein>
    <submittedName>
        <fullName evidence="3">Retrovirus-related pol polyprotein from transposon TNT 1-94</fullName>
    </submittedName>
</protein>
<evidence type="ECO:0000256" key="1">
    <source>
        <dbReference type="PROSITE-ProRule" id="PRU00047"/>
    </source>
</evidence>
<comment type="caution">
    <text evidence="3">The sequence shown here is derived from an EMBL/GenBank/DDBJ whole genome shotgun (WGS) entry which is preliminary data.</text>
</comment>
<sequence>MLKLSCAEKIQADCDMKATNIILQSLPDDIYSLVNHHRVAKDLWERVQLLMQGTSVSKQERECKLYDTFDKFYLTSKGITSLIFQLEWSKFVTDVKLVKDLHTTNFDQLHAYLEQHELHVNEVSFVVPVFSPGDDLIACLNKAMAFLTVVASSRVMLLVLGENNASRKARVVKCYNCQGEGHMARQCTQPKVGPSNAAWFDNVVKIRTTPDARTEGEWGSWRVPTVFDQMDVVVQQSSVDKQCLEIAKKELLLENDRLLQQIMSQDVLLTVMNYMSLNGESVNMERKRNESCDKCFNLDAELLKSQNAHNDLLKSYTLEKHCSSKKKLRLDSGGLWGHVDKHMTQVWIVAQSHELLYDDGDYQLGNVDYSHEYSMSRGVGTLLIFARLVAQGIRQEEGIDFEESFAPVAIIEAIRIFIENAAHKNMTICQMDVKTAFLNGELKEEVYVSQTEGFVIMYNPSHVYSLKNAYTGLKQAPRAWYRIAGQCCLISQNFSKGAVDLTLFIRQAGNDLLLVQIYVDDIIFASTNTAMCNEFANQMTTKFHDVNDGVLLMCGISGKKLLKHLKWLSGSLELPYRVTINIGLWYSKDTCMSMTAYEMHNYRGGAWVSDTRRSTSGSAQSLGDKLDYAFQFNKIPLYCDNKSAIALCCNNFQHSRAKHIDVRYHFIKEQRKIQLLDRKARYEKHVSGNVETSGRGNRRVMVAIAAETSSSDTTIPPPPIPIIQPLQQTPESTTTTTIPTTTLPDIPNFASLFQFDHRVSALETEMSKFKQTNQFVEDVSSILGIVYTYLASKMKEVVDVVVQL</sequence>
<organism evidence="3 4">
    <name type="scientific">Tanacetum coccineum</name>
    <dbReference type="NCBI Taxonomy" id="301880"/>
    <lineage>
        <taxon>Eukaryota</taxon>
        <taxon>Viridiplantae</taxon>
        <taxon>Streptophyta</taxon>
        <taxon>Embryophyta</taxon>
        <taxon>Tracheophyta</taxon>
        <taxon>Spermatophyta</taxon>
        <taxon>Magnoliopsida</taxon>
        <taxon>eudicotyledons</taxon>
        <taxon>Gunneridae</taxon>
        <taxon>Pentapetalae</taxon>
        <taxon>asterids</taxon>
        <taxon>campanulids</taxon>
        <taxon>Asterales</taxon>
        <taxon>Asteraceae</taxon>
        <taxon>Asteroideae</taxon>
        <taxon>Anthemideae</taxon>
        <taxon>Anthemidinae</taxon>
        <taxon>Tanacetum</taxon>
    </lineage>
</organism>
<dbReference type="Pfam" id="PF00098">
    <property type="entry name" value="zf-CCHC"/>
    <property type="match status" value="1"/>
</dbReference>
<keyword evidence="1" id="KW-0862">Zinc</keyword>
<dbReference type="SUPFAM" id="SSF57756">
    <property type="entry name" value="Retrovirus zinc finger-like domains"/>
    <property type="match status" value="1"/>
</dbReference>
<evidence type="ECO:0000259" key="2">
    <source>
        <dbReference type="PROSITE" id="PS50158"/>
    </source>
</evidence>
<dbReference type="InterPro" id="IPR036875">
    <property type="entry name" value="Znf_CCHC_sf"/>
</dbReference>
<evidence type="ECO:0000313" key="4">
    <source>
        <dbReference type="Proteomes" id="UP001151760"/>
    </source>
</evidence>
<dbReference type="PROSITE" id="PS50158">
    <property type="entry name" value="ZF_CCHC"/>
    <property type="match status" value="1"/>
</dbReference>
<dbReference type="InterPro" id="IPR043502">
    <property type="entry name" value="DNA/RNA_pol_sf"/>
</dbReference>
<evidence type="ECO:0000313" key="3">
    <source>
        <dbReference type="EMBL" id="GJS69498.1"/>
    </source>
</evidence>